<dbReference type="Proteomes" id="UP000692954">
    <property type="component" value="Unassembled WGS sequence"/>
</dbReference>
<dbReference type="EMBL" id="CAJJDN010000130">
    <property type="protein sequence ID" value="CAD8121139.1"/>
    <property type="molecule type" value="Genomic_DNA"/>
</dbReference>
<sequence length="64" mass="7961">MNQIAKINKKYNYFQFKIKDRQQDYGYNEIVNFNQYYNQQLRIKEENKMTGIIIKNQKKDSYLN</sequence>
<protein>
    <submittedName>
        <fullName evidence="1">Uncharacterized protein</fullName>
    </submittedName>
</protein>
<keyword evidence="2" id="KW-1185">Reference proteome</keyword>
<organism evidence="1 2">
    <name type="scientific">Paramecium sonneborni</name>
    <dbReference type="NCBI Taxonomy" id="65129"/>
    <lineage>
        <taxon>Eukaryota</taxon>
        <taxon>Sar</taxon>
        <taxon>Alveolata</taxon>
        <taxon>Ciliophora</taxon>
        <taxon>Intramacronucleata</taxon>
        <taxon>Oligohymenophorea</taxon>
        <taxon>Peniculida</taxon>
        <taxon>Parameciidae</taxon>
        <taxon>Paramecium</taxon>
    </lineage>
</organism>
<dbReference type="AlphaFoldDB" id="A0A8S1R0C1"/>
<name>A0A8S1R0C1_9CILI</name>
<accession>A0A8S1R0C1</accession>
<evidence type="ECO:0000313" key="2">
    <source>
        <dbReference type="Proteomes" id="UP000692954"/>
    </source>
</evidence>
<comment type="caution">
    <text evidence="1">The sequence shown here is derived from an EMBL/GenBank/DDBJ whole genome shotgun (WGS) entry which is preliminary data.</text>
</comment>
<gene>
    <name evidence="1" type="ORF">PSON_ATCC_30995.1.T1300067</name>
</gene>
<reference evidence="1" key="1">
    <citation type="submission" date="2021-01" db="EMBL/GenBank/DDBJ databases">
        <authorList>
            <consortium name="Genoscope - CEA"/>
            <person name="William W."/>
        </authorList>
    </citation>
    <scope>NUCLEOTIDE SEQUENCE</scope>
</reference>
<proteinExistence type="predicted"/>
<evidence type="ECO:0000313" key="1">
    <source>
        <dbReference type="EMBL" id="CAD8121139.1"/>
    </source>
</evidence>